<dbReference type="STRING" id="739143.SAMN05216297_110240"/>
<dbReference type="EMBL" id="FOMH01000010">
    <property type="protein sequence ID" value="SFD66865.1"/>
    <property type="molecule type" value="Genomic_DNA"/>
</dbReference>
<dbReference type="SUPFAM" id="SSF55729">
    <property type="entry name" value="Acyl-CoA N-acyltransferases (Nat)"/>
    <property type="match status" value="1"/>
</dbReference>
<name>A0A1I1U887_9FLAO</name>
<dbReference type="AlphaFoldDB" id="A0A1I1U887"/>
<evidence type="ECO:0000256" key="1">
    <source>
        <dbReference type="ARBA" id="ARBA00022679"/>
    </source>
</evidence>
<keyword evidence="2" id="KW-0012">Acyltransferase</keyword>
<dbReference type="InterPro" id="IPR016181">
    <property type="entry name" value="Acyl_CoA_acyltransferase"/>
</dbReference>
<gene>
    <name evidence="4" type="ORF">SAMN05216297_110240</name>
</gene>
<dbReference type="RefSeq" id="WP_091496268.1">
    <property type="nucleotide sequence ID" value="NZ_FOMH01000010.1"/>
</dbReference>
<sequence>MNFEILKYKTEYKESILRVWQQSVLSTHHFLAKEDFLQIKAMLQEFDFTKLDVFCLMMDKIITGFIGIQNQKIEMLFLDPQIIGKGYGEQLVNFIRSNYQVNLVDVNEQNNNAKLFYEKMGFEVYDRNELDDMGKNYPILKMKLKEV</sequence>
<reference evidence="5" key="1">
    <citation type="submission" date="2016-10" db="EMBL/GenBank/DDBJ databases">
        <authorList>
            <person name="Varghese N."/>
            <person name="Submissions S."/>
        </authorList>
    </citation>
    <scope>NUCLEOTIDE SEQUENCE [LARGE SCALE GENOMIC DNA]</scope>
    <source>
        <strain evidence="5">CGMCC 1.10370</strain>
    </source>
</reference>
<dbReference type="InterPro" id="IPR000182">
    <property type="entry name" value="GNAT_dom"/>
</dbReference>
<protein>
    <submittedName>
        <fullName evidence="4">Putative acetyltransferase</fullName>
    </submittedName>
</protein>
<dbReference type="PANTHER" id="PTHR43800">
    <property type="entry name" value="PEPTIDYL-LYSINE N-ACETYLTRANSFERASE YJAB"/>
    <property type="match status" value="1"/>
</dbReference>
<dbReference type="PANTHER" id="PTHR43800:SF1">
    <property type="entry name" value="PEPTIDYL-LYSINE N-ACETYLTRANSFERASE YJAB"/>
    <property type="match status" value="1"/>
</dbReference>
<dbReference type="Proteomes" id="UP000199672">
    <property type="component" value="Unassembled WGS sequence"/>
</dbReference>
<feature type="domain" description="N-acetyltransferase" evidence="3">
    <location>
        <begin position="15"/>
        <end position="138"/>
    </location>
</feature>
<evidence type="ECO:0000259" key="3">
    <source>
        <dbReference type="PROSITE" id="PS51186"/>
    </source>
</evidence>
<dbReference type="Pfam" id="PF13673">
    <property type="entry name" value="Acetyltransf_10"/>
    <property type="match status" value="1"/>
</dbReference>
<dbReference type="Gene3D" id="3.40.630.30">
    <property type="match status" value="1"/>
</dbReference>
<proteinExistence type="predicted"/>
<dbReference type="OrthoDB" id="9789605at2"/>
<keyword evidence="1 4" id="KW-0808">Transferase</keyword>
<dbReference type="GO" id="GO:0016747">
    <property type="term" value="F:acyltransferase activity, transferring groups other than amino-acyl groups"/>
    <property type="evidence" value="ECO:0007669"/>
    <property type="project" value="InterPro"/>
</dbReference>
<organism evidence="4 5">
    <name type="scientific">Flavobacterium phragmitis</name>
    <dbReference type="NCBI Taxonomy" id="739143"/>
    <lineage>
        <taxon>Bacteria</taxon>
        <taxon>Pseudomonadati</taxon>
        <taxon>Bacteroidota</taxon>
        <taxon>Flavobacteriia</taxon>
        <taxon>Flavobacteriales</taxon>
        <taxon>Flavobacteriaceae</taxon>
        <taxon>Flavobacterium</taxon>
    </lineage>
</organism>
<evidence type="ECO:0000313" key="5">
    <source>
        <dbReference type="Proteomes" id="UP000199672"/>
    </source>
</evidence>
<evidence type="ECO:0000256" key="2">
    <source>
        <dbReference type="ARBA" id="ARBA00023315"/>
    </source>
</evidence>
<keyword evidence="5" id="KW-1185">Reference proteome</keyword>
<dbReference type="PROSITE" id="PS51186">
    <property type="entry name" value="GNAT"/>
    <property type="match status" value="1"/>
</dbReference>
<accession>A0A1I1U887</accession>
<evidence type="ECO:0000313" key="4">
    <source>
        <dbReference type="EMBL" id="SFD66865.1"/>
    </source>
</evidence>